<accession>A0A518BY33</accession>
<name>A0A518BY33_9BACT</name>
<feature type="signal peptide" evidence="1">
    <location>
        <begin position="1"/>
        <end position="21"/>
    </location>
</feature>
<keyword evidence="3" id="KW-1185">Reference proteome</keyword>
<proteinExistence type="predicted"/>
<dbReference type="EMBL" id="CP036280">
    <property type="protein sequence ID" value="QDU71868.1"/>
    <property type="molecule type" value="Genomic_DNA"/>
</dbReference>
<keyword evidence="1" id="KW-0732">Signal</keyword>
<dbReference type="OrthoDB" id="5567186at2"/>
<protein>
    <recommendedName>
        <fullName evidence="4">PEP-CTERM protein-sorting domain-containing protein</fullName>
    </recommendedName>
</protein>
<dbReference type="RefSeq" id="WP_145446064.1">
    <property type="nucleotide sequence ID" value="NZ_CP036280.1"/>
</dbReference>
<evidence type="ECO:0000256" key="1">
    <source>
        <dbReference type="SAM" id="SignalP"/>
    </source>
</evidence>
<organism evidence="2 3">
    <name type="scientific">Mucisphaera calidilacus</name>
    <dbReference type="NCBI Taxonomy" id="2527982"/>
    <lineage>
        <taxon>Bacteria</taxon>
        <taxon>Pseudomonadati</taxon>
        <taxon>Planctomycetota</taxon>
        <taxon>Phycisphaerae</taxon>
        <taxon>Phycisphaerales</taxon>
        <taxon>Phycisphaeraceae</taxon>
        <taxon>Mucisphaera</taxon>
    </lineage>
</organism>
<feature type="chain" id="PRO_5021941193" description="PEP-CTERM protein-sorting domain-containing protein" evidence="1">
    <location>
        <begin position="22"/>
        <end position="230"/>
    </location>
</feature>
<evidence type="ECO:0000313" key="2">
    <source>
        <dbReference type="EMBL" id="QDU71868.1"/>
    </source>
</evidence>
<dbReference type="KEGG" id="mcad:Pan265_17250"/>
<sequence precursor="true">MLQMRMGMSCVALTLCAGAQAATVTQYAKDEAGWLAAVGSAGLSVEVETFDSANPGDDVSTFSSPVIDSYQSNFSGLSFVDTGLGDIAVQDRVSTFMDLSIYFAGGEGSRQTLITFKEDVFGFGADVQSVAGSAGLGVAILMDVNGIVSIISPEATEEFWGIISDMSFDRILLIAGYNPNPLAAPRSDFYIDDIAVATDSGQGPVVPTPESFAAGLALLGLSALRRRRTN</sequence>
<evidence type="ECO:0008006" key="4">
    <source>
        <dbReference type="Google" id="ProtNLM"/>
    </source>
</evidence>
<dbReference type="Proteomes" id="UP000320386">
    <property type="component" value="Chromosome"/>
</dbReference>
<evidence type="ECO:0000313" key="3">
    <source>
        <dbReference type="Proteomes" id="UP000320386"/>
    </source>
</evidence>
<dbReference type="AlphaFoldDB" id="A0A518BY33"/>
<gene>
    <name evidence="2" type="ORF">Pan265_17250</name>
</gene>
<reference evidence="2 3" key="1">
    <citation type="submission" date="2019-02" db="EMBL/GenBank/DDBJ databases">
        <title>Deep-cultivation of Planctomycetes and their phenomic and genomic characterization uncovers novel biology.</title>
        <authorList>
            <person name="Wiegand S."/>
            <person name="Jogler M."/>
            <person name="Boedeker C."/>
            <person name="Pinto D."/>
            <person name="Vollmers J."/>
            <person name="Rivas-Marin E."/>
            <person name="Kohn T."/>
            <person name="Peeters S.H."/>
            <person name="Heuer A."/>
            <person name="Rast P."/>
            <person name="Oberbeckmann S."/>
            <person name="Bunk B."/>
            <person name="Jeske O."/>
            <person name="Meyerdierks A."/>
            <person name="Storesund J.E."/>
            <person name="Kallscheuer N."/>
            <person name="Luecker S."/>
            <person name="Lage O.M."/>
            <person name="Pohl T."/>
            <person name="Merkel B.J."/>
            <person name="Hornburger P."/>
            <person name="Mueller R.-W."/>
            <person name="Bruemmer F."/>
            <person name="Labrenz M."/>
            <person name="Spormann A.M."/>
            <person name="Op den Camp H."/>
            <person name="Overmann J."/>
            <person name="Amann R."/>
            <person name="Jetten M.S.M."/>
            <person name="Mascher T."/>
            <person name="Medema M.H."/>
            <person name="Devos D.P."/>
            <person name="Kaster A.-K."/>
            <person name="Ovreas L."/>
            <person name="Rohde M."/>
            <person name="Galperin M.Y."/>
            <person name="Jogler C."/>
        </authorList>
    </citation>
    <scope>NUCLEOTIDE SEQUENCE [LARGE SCALE GENOMIC DNA]</scope>
    <source>
        <strain evidence="2 3">Pan265</strain>
    </source>
</reference>